<gene>
    <name evidence="9" type="ORF">BLM47_02845</name>
</gene>
<evidence type="ECO:0000256" key="4">
    <source>
        <dbReference type="ARBA" id="ARBA00022679"/>
    </source>
</evidence>
<protein>
    <recommendedName>
        <fullName evidence="8">HAMP domain-containing protein</fullName>
    </recommendedName>
</protein>
<comment type="caution">
    <text evidence="9">The sequence shown here is derived from an EMBL/GenBank/DDBJ whole genome shotgun (WGS) entry which is preliminary data.</text>
</comment>
<accession>A0A2A6E2L8</accession>
<feature type="domain" description="HAMP" evidence="8">
    <location>
        <begin position="273"/>
        <end position="325"/>
    </location>
</feature>
<dbReference type="CDD" id="cd06225">
    <property type="entry name" value="HAMP"/>
    <property type="match status" value="1"/>
</dbReference>
<dbReference type="InterPro" id="IPR003660">
    <property type="entry name" value="HAMP_dom"/>
</dbReference>
<feature type="transmembrane region" description="Helical" evidence="7">
    <location>
        <begin position="253"/>
        <end position="272"/>
    </location>
</feature>
<name>A0A2A6E2L8_9BACL</name>
<reference evidence="9 10" key="1">
    <citation type="submission" date="2016-12" db="EMBL/GenBank/DDBJ databases">
        <title>Candidatus Reconcilibacillus cellulovorans genome.</title>
        <authorList>
            <person name="Kolinko S."/>
            <person name="Wu Y.-W."/>
            <person name="Tachea F."/>
            <person name="Denzel E."/>
            <person name="Hiras J."/>
            <person name="Baecker N."/>
            <person name="Chan L.J."/>
            <person name="Eichorst S.A."/>
            <person name="Frey D."/>
            <person name="Adams P.D."/>
            <person name="Pray T."/>
            <person name="Tanjore D."/>
            <person name="Petzold C.J."/>
            <person name="Gladden J.M."/>
            <person name="Simmons B.A."/>
            <person name="Singer S.W."/>
        </authorList>
    </citation>
    <scope>NUCLEOTIDE SEQUENCE [LARGE SCALE GENOMIC DNA]</scope>
    <source>
        <strain evidence="9">JTherm</strain>
    </source>
</reference>
<dbReference type="SUPFAM" id="SSF55874">
    <property type="entry name" value="ATPase domain of HSP90 chaperone/DNA topoisomerase II/histidine kinase"/>
    <property type="match status" value="1"/>
</dbReference>
<dbReference type="PROSITE" id="PS50885">
    <property type="entry name" value="HAMP"/>
    <property type="match status" value="1"/>
</dbReference>
<evidence type="ECO:0000256" key="6">
    <source>
        <dbReference type="ARBA" id="ARBA00023136"/>
    </source>
</evidence>
<dbReference type="Gene3D" id="3.30.565.10">
    <property type="entry name" value="Histidine kinase-like ATPase, C-terminal domain"/>
    <property type="match status" value="1"/>
</dbReference>
<dbReference type="Pfam" id="PF02518">
    <property type="entry name" value="HATPase_c"/>
    <property type="match status" value="1"/>
</dbReference>
<dbReference type="EMBL" id="MOXJ01000004">
    <property type="protein sequence ID" value="PDO11264.1"/>
    <property type="molecule type" value="Genomic_DNA"/>
</dbReference>
<evidence type="ECO:0000256" key="7">
    <source>
        <dbReference type="SAM" id="Phobius"/>
    </source>
</evidence>
<keyword evidence="7" id="KW-0812">Transmembrane</keyword>
<dbReference type="GO" id="GO:0005886">
    <property type="term" value="C:plasma membrane"/>
    <property type="evidence" value="ECO:0007669"/>
    <property type="project" value="UniProtKB-SubCell"/>
</dbReference>
<evidence type="ECO:0000256" key="1">
    <source>
        <dbReference type="ARBA" id="ARBA00004651"/>
    </source>
</evidence>
<dbReference type="PANTHER" id="PTHR34220:SF7">
    <property type="entry name" value="SENSOR HISTIDINE KINASE YPDA"/>
    <property type="match status" value="1"/>
</dbReference>
<dbReference type="GO" id="GO:0000155">
    <property type="term" value="F:phosphorelay sensor kinase activity"/>
    <property type="evidence" value="ECO:0007669"/>
    <property type="project" value="InterPro"/>
</dbReference>
<dbReference type="SMART" id="SM00387">
    <property type="entry name" value="HATPase_c"/>
    <property type="match status" value="1"/>
</dbReference>
<evidence type="ECO:0000313" key="9">
    <source>
        <dbReference type="EMBL" id="PDO11264.1"/>
    </source>
</evidence>
<dbReference type="SMART" id="SM00304">
    <property type="entry name" value="HAMP"/>
    <property type="match status" value="1"/>
</dbReference>
<keyword evidence="4" id="KW-0808">Transferase</keyword>
<sequence length="559" mass="63453">MELIKQTHIILVRDLDAVNQITSKIVQNPYIQQLVPDPMLTTQERVRRYVAADDLLRSYSTGTALAESIWYSMFIPDPQNWYSFAPKYDLVARGVFFFRDDERPPWYDEAMRLKGKGFLKVIDGFGFGGRKNLAFLRSVHDLSGGGYVLGVLAVTNLDTKLYDDLRSVSLPDGEIYVTDESGRLLAGGRGELGAGIELPRMRAVGVDASVELSDGDPNFLYIAHGPSVYGTKLVFKIPISALTRQLSELQRTILLITVVDLAATVLFVFYFLQAFVRPLHKMAEFFKRYEIGDVMRSFSGRRRDEIGILAASIREMTERLNALIKDKYVMEIRQKESQLRLLYSQINPHLLYNTLESIYWHCRLNGESESAEMIRDLSKLMKLGLSRGKELIPLEQELEHVRAYISLQQKRYAYRFRVSWDVQAEALGCLTPKIVLQPLVENAILHGVRHMGDEGMIRISARTDGDEVCVVIEDNGYKPADIAAMQAMLADETTEAPGYGVRNVHQRIRLHFGNRYGLAYSRGSSGGTRVEVRWPVVREDSEIEGKGERIDVQRADRGR</sequence>
<dbReference type="InterPro" id="IPR036890">
    <property type="entry name" value="HATPase_C_sf"/>
</dbReference>
<dbReference type="Proteomes" id="UP000243688">
    <property type="component" value="Unassembled WGS sequence"/>
</dbReference>
<dbReference type="AlphaFoldDB" id="A0A2A6E2L8"/>
<dbReference type="Gene3D" id="6.10.340.10">
    <property type="match status" value="1"/>
</dbReference>
<dbReference type="PANTHER" id="PTHR34220">
    <property type="entry name" value="SENSOR HISTIDINE KINASE YPDA"/>
    <property type="match status" value="1"/>
</dbReference>
<comment type="subcellular location">
    <subcellularLocation>
        <location evidence="1">Cell membrane</location>
        <topology evidence="1">Multi-pass membrane protein</topology>
    </subcellularLocation>
</comment>
<dbReference type="Pfam" id="PF06580">
    <property type="entry name" value="His_kinase"/>
    <property type="match status" value="1"/>
</dbReference>
<evidence type="ECO:0000256" key="3">
    <source>
        <dbReference type="ARBA" id="ARBA00022553"/>
    </source>
</evidence>
<keyword evidence="7" id="KW-1133">Transmembrane helix</keyword>
<evidence type="ECO:0000259" key="8">
    <source>
        <dbReference type="PROSITE" id="PS50885"/>
    </source>
</evidence>
<keyword evidence="5" id="KW-0418">Kinase</keyword>
<evidence type="ECO:0000313" key="10">
    <source>
        <dbReference type="Proteomes" id="UP000243688"/>
    </source>
</evidence>
<keyword evidence="3" id="KW-0597">Phosphoprotein</keyword>
<keyword evidence="6 7" id="KW-0472">Membrane</keyword>
<organism evidence="9 10">
    <name type="scientific">Candidatus Reconcilbacillus cellulovorans</name>
    <dbReference type="NCBI Taxonomy" id="1906605"/>
    <lineage>
        <taxon>Bacteria</taxon>
        <taxon>Bacillati</taxon>
        <taxon>Bacillota</taxon>
        <taxon>Bacilli</taxon>
        <taxon>Bacillales</taxon>
        <taxon>Paenibacillaceae</taxon>
        <taxon>Candidatus Reconcilbacillus</taxon>
    </lineage>
</organism>
<dbReference type="SUPFAM" id="SSF158472">
    <property type="entry name" value="HAMP domain-like"/>
    <property type="match status" value="1"/>
</dbReference>
<dbReference type="InterPro" id="IPR050640">
    <property type="entry name" value="Bact_2-comp_sensor_kinase"/>
</dbReference>
<dbReference type="InterPro" id="IPR003594">
    <property type="entry name" value="HATPase_dom"/>
</dbReference>
<keyword evidence="2" id="KW-1003">Cell membrane</keyword>
<proteinExistence type="predicted"/>
<dbReference type="InterPro" id="IPR010559">
    <property type="entry name" value="Sig_transdc_His_kin_internal"/>
</dbReference>
<evidence type="ECO:0000256" key="5">
    <source>
        <dbReference type="ARBA" id="ARBA00022777"/>
    </source>
</evidence>
<evidence type="ECO:0000256" key="2">
    <source>
        <dbReference type="ARBA" id="ARBA00022475"/>
    </source>
</evidence>